<dbReference type="Proteomes" id="UP001066276">
    <property type="component" value="Chromosome 10"/>
</dbReference>
<organism evidence="1 2">
    <name type="scientific">Pleurodeles waltl</name>
    <name type="common">Iberian ribbed newt</name>
    <dbReference type="NCBI Taxonomy" id="8319"/>
    <lineage>
        <taxon>Eukaryota</taxon>
        <taxon>Metazoa</taxon>
        <taxon>Chordata</taxon>
        <taxon>Craniata</taxon>
        <taxon>Vertebrata</taxon>
        <taxon>Euteleostomi</taxon>
        <taxon>Amphibia</taxon>
        <taxon>Batrachia</taxon>
        <taxon>Caudata</taxon>
        <taxon>Salamandroidea</taxon>
        <taxon>Salamandridae</taxon>
        <taxon>Pleurodelinae</taxon>
        <taxon>Pleurodeles</taxon>
    </lineage>
</organism>
<accession>A0AAV7M257</accession>
<sequence>MTDATRSAQIQGFALTPQYPTLRIKLFSLFTKGTVLGGLRDFVSGAAGVDLLGTTPSRHHVNTSSKHFVSLNAIFERFYLHALSAEHICNLHLSSKFISEIRIDCFPEPGVQILAVALFPRNEKDHYPRTST</sequence>
<protein>
    <submittedName>
        <fullName evidence="1">Uncharacterized protein</fullName>
    </submittedName>
</protein>
<keyword evidence="2" id="KW-1185">Reference proteome</keyword>
<dbReference type="AlphaFoldDB" id="A0AAV7M257"/>
<dbReference type="EMBL" id="JANPWB010000014">
    <property type="protein sequence ID" value="KAJ1097511.1"/>
    <property type="molecule type" value="Genomic_DNA"/>
</dbReference>
<proteinExistence type="predicted"/>
<reference evidence="1" key="1">
    <citation type="journal article" date="2022" name="bioRxiv">
        <title>Sequencing and chromosome-scale assembly of the giantPleurodeles waltlgenome.</title>
        <authorList>
            <person name="Brown T."/>
            <person name="Elewa A."/>
            <person name="Iarovenko S."/>
            <person name="Subramanian E."/>
            <person name="Araus A.J."/>
            <person name="Petzold A."/>
            <person name="Susuki M."/>
            <person name="Suzuki K.-i.T."/>
            <person name="Hayashi T."/>
            <person name="Toyoda A."/>
            <person name="Oliveira C."/>
            <person name="Osipova E."/>
            <person name="Leigh N.D."/>
            <person name="Simon A."/>
            <person name="Yun M.H."/>
        </authorList>
    </citation>
    <scope>NUCLEOTIDE SEQUENCE</scope>
    <source>
        <strain evidence="1">20211129_DDA</strain>
        <tissue evidence="1">Liver</tissue>
    </source>
</reference>
<name>A0AAV7M257_PLEWA</name>
<evidence type="ECO:0000313" key="2">
    <source>
        <dbReference type="Proteomes" id="UP001066276"/>
    </source>
</evidence>
<evidence type="ECO:0000313" key="1">
    <source>
        <dbReference type="EMBL" id="KAJ1097511.1"/>
    </source>
</evidence>
<gene>
    <name evidence="1" type="ORF">NDU88_002629</name>
</gene>
<comment type="caution">
    <text evidence="1">The sequence shown here is derived from an EMBL/GenBank/DDBJ whole genome shotgun (WGS) entry which is preliminary data.</text>
</comment>